<protein>
    <submittedName>
        <fullName evidence="1">Protein DpdJ</fullName>
    </submittedName>
</protein>
<name>A0ACC6QFS0_9ACTN</name>
<evidence type="ECO:0000313" key="1">
    <source>
        <dbReference type="EMBL" id="MEJ8657136.1"/>
    </source>
</evidence>
<evidence type="ECO:0000313" key="2">
    <source>
        <dbReference type="Proteomes" id="UP001375539"/>
    </source>
</evidence>
<gene>
    <name evidence="1" type="primary">dpdJ</name>
    <name evidence="1" type="ORF">WKI58_11465</name>
</gene>
<comment type="caution">
    <text evidence="1">The sequence shown here is derived from an EMBL/GenBank/DDBJ whole genome shotgun (WGS) entry which is preliminary data.</text>
</comment>
<organism evidence="1 2">
    <name type="scientific">Streptomyces pratisoli</name>
    <dbReference type="NCBI Taxonomy" id="3139917"/>
    <lineage>
        <taxon>Bacteria</taxon>
        <taxon>Bacillati</taxon>
        <taxon>Actinomycetota</taxon>
        <taxon>Actinomycetes</taxon>
        <taxon>Kitasatosporales</taxon>
        <taxon>Streptomycetaceae</taxon>
        <taxon>Streptomyces</taxon>
    </lineage>
</organism>
<dbReference type="EMBL" id="JBBKAI010000002">
    <property type="protein sequence ID" value="MEJ8657136.1"/>
    <property type="molecule type" value="Genomic_DNA"/>
</dbReference>
<accession>A0ACC6QFS0</accession>
<sequence length="1500" mass="166731">MTEHLDVRFANELLNHLEDRELPLLAWGVTEAALSKAEVIETIDSLLHSHEAAPADMSVDAVLEEFLLRALLFEVPVPVTSPPRYRTRLAESLRLTTSLRQLFARGGWAQEERPGWWQHQRRLVADYRLHVAPRRYPHRDIPASDALRELAQLPQWGEVQERVAAAQLRGRELARFQLDATCSVFTSLSSQRSKGIIVGAGTGSGKTLSFYLPAFAAMAEHAHPGRAKRVHTLALYPRKELLRDQLRESIRSVDDVEEALHECRRRPIRVGALYGDTPWNAQDRRLEPNSGLATAWKRTPQGVVCPFLPCPAQDCGTGELQWTDEDRRQGRERLTCTRCGYTLKDGRLALTRESLKKNPPDLLFTTTEMLNRCSGDSYLEWLLGWCGSNSAPSLVLLDEVHTYSGLHGAQVALLLRRWREAARRPMTFVGLSATLRDADKFFAQLVGLRPSDVDPIEPADEAMKSEGREYALALRGDPVSGTSLLSTSIQTAMLHGRMLDLDKKQYLYGSTGFLFTDDLDVTNRFYNDLRDAEGGQNRAGRRNGRRPVLAGLRSSERNEHAARYVDGQSWDIAEKIGHDLDPTLQLHHLHVGRTSSQDVGVDHDANLTVATAALEVGFNDPRVGLVLQHKAPRDAAAFIQRRGRAGRERGTRPITVVTLSDYGRDRLAYQAYETLFAPQVPARSLPIGNRFVLKIQATQALLDWASRKLRSKKLWADPRKILKAPTGHAVRNEDRPGHDMLTSLLQAILDKPDLQDELAQHLGRALQIHADEVQALLWEQPRSLLLSVVPTALRRLRSDWSFQRIDPGAKEGSLLPEFITRSLFEPLNLPEVELLLPFNTNDTLEQLPIARALREAVPGRVSRRFGHRRDEHRTWLPVPPAGSSTLPLTQIVQHADPEGTWHPDGYASEGLQVFRPTQLKLEQPGQEISDRSQGLPIWGTQIVVSEEAPPAPADIPNPSLWHERVQAVRFATHAAGNPIEMRRMTIGADCQVALERGEVETRKVYYELHGKPVALGFRLGVDAVQILLRPLNTSEPAVREYLSSPQWRSLAFSYTFAEDPALEDVANKFQRAWLGQVYLTAFALEGIKQSRTAVEIRASLANGAWTGELSRILSVLYRDNSDPDQAVENARLIDGLTELLRDARVLAAVDRAAEHLVDPNIAVRTEDLAQRAYRDTVAAAILSAAQRACPDSQDGDLIVDVAPGATSSAPTVVWLSETSVGGLGVVESLVRFYGEDPRRFWGLVTSALAPSDYEYVDATLTQLLRHLADEPGGDAAEAMRALRGAEDAEAAQEALNSLLAAWEQLDGRPRRTAVSALSTRLLRPGADPDTDAQALAMVDAWAGLEQRLGVEVDANVIAFAVGDNRLNVGGGKRLTADQAFSMLWPRGRQARTQDLQHYQPYADAPVLDRLLVREAHNDRLPEVDVTASDWVLAYQKAMTDSGAADLICPAGESQALAEALVRVPALPVDRDVLRVHGEVRSYARHRDELRVRVELREATQ</sequence>
<dbReference type="Proteomes" id="UP001375539">
    <property type="component" value="Unassembled WGS sequence"/>
</dbReference>
<proteinExistence type="predicted"/>
<reference evidence="1" key="1">
    <citation type="submission" date="2024-03" db="EMBL/GenBank/DDBJ databases">
        <title>Novel Streptomyces species of biotechnological and ecological value are a feature of Machair soil.</title>
        <authorList>
            <person name="Prole J.R."/>
            <person name="Goodfellow M."/>
            <person name="Allenby N."/>
            <person name="Ward A.C."/>
        </authorList>
    </citation>
    <scope>NUCLEOTIDE SEQUENCE</scope>
    <source>
        <strain evidence="1">MS1.AVA.4</strain>
    </source>
</reference>
<keyword evidence="2" id="KW-1185">Reference proteome</keyword>